<evidence type="ECO:0000259" key="1">
    <source>
        <dbReference type="Pfam" id="PF12728"/>
    </source>
</evidence>
<dbReference type="AlphaFoldDB" id="A0A0F9GXT9"/>
<proteinExistence type="predicted"/>
<dbReference type="NCBIfam" id="TIGR01764">
    <property type="entry name" value="excise"/>
    <property type="match status" value="1"/>
</dbReference>
<dbReference type="GO" id="GO:0003677">
    <property type="term" value="F:DNA binding"/>
    <property type="evidence" value="ECO:0007669"/>
    <property type="project" value="InterPro"/>
</dbReference>
<organism evidence="2">
    <name type="scientific">marine sediment metagenome</name>
    <dbReference type="NCBI Taxonomy" id="412755"/>
    <lineage>
        <taxon>unclassified sequences</taxon>
        <taxon>metagenomes</taxon>
        <taxon>ecological metagenomes</taxon>
    </lineage>
</organism>
<gene>
    <name evidence="2" type="ORF">LCGC14_2067670</name>
</gene>
<protein>
    <recommendedName>
        <fullName evidence="1">Helix-turn-helix domain-containing protein</fullName>
    </recommendedName>
</protein>
<dbReference type="Pfam" id="PF12728">
    <property type="entry name" value="HTH_17"/>
    <property type="match status" value="1"/>
</dbReference>
<dbReference type="InterPro" id="IPR009061">
    <property type="entry name" value="DNA-bd_dom_put_sf"/>
</dbReference>
<reference evidence="2" key="1">
    <citation type="journal article" date="2015" name="Nature">
        <title>Complex archaea that bridge the gap between prokaryotes and eukaryotes.</title>
        <authorList>
            <person name="Spang A."/>
            <person name="Saw J.H."/>
            <person name="Jorgensen S.L."/>
            <person name="Zaremba-Niedzwiedzka K."/>
            <person name="Martijn J."/>
            <person name="Lind A.E."/>
            <person name="van Eijk R."/>
            <person name="Schleper C."/>
            <person name="Guy L."/>
            <person name="Ettema T.J."/>
        </authorList>
    </citation>
    <scope>NUCLEOTIDE SEQUENCE</scope>
</reference>
<dbReference type="InterPro" id="IPR010093">
    <property type="entry name" value="SinI_DNA-bd"/>
</dbReference>
<dbReference type="Gene3D" id="1.10.1660.10">
    <property type="match status" value="1"/>
</dbReference>
<accession>A0A0F9GXT9</accession>
<comment type="caution">
    <text evidence="2">The sequence shown here is derived from an EMBL/GenBank/DDBJ whole genome shotgun (WGS) entry which is preliminary data.</text>
</comment>
<dbReference type="InterPro" id="IPR041657">
    <property type="entry name" value="HTH_17"/>
</dbReference>
<name>A0A0F9GXT9_9ZZZZ</name>
<sequence length="67" mass="8031">MGFFRKKKVEELKPKMTAREAAKYLHVSRFTLSKIERSGDLRPYRTPGGHRRYDIAMLNEYLNDTRR</sequence>
<dbReference type="SUPFAM" id="SSF46955">
    <property type="entry name" value="Putative DNA-binding domain"/>
    <property type="match status" value="1"/>
</dbReference>
<dbReference type="EMBL" id="LAZR01024739">
    <property type="protein sequence ID" value="KKL74160.1"/>
    <property type="molecule type" value="Genomic_DNA"/>
</dbReference>
<feature type="domain" description="Helix-turn-helix" evidence="1">
    <location>
        <begin position="16"/>
        <end position="64"/>
    </location>
</feature>
<evidence type="ECO:0000313" key="2">
    <source>
        <dbReference type="EMBL" id="KKL74160.1"/>
    </source>
</evidence>